<dbReference type="OrthoDB" id="269227at2759"/>
<reference evidence="6" key="1">
    <citation type="journal article" date="2020" name="Stud. Mycol.">
        <title>101 Dothideomycetes genomes: a test case for predicting lifestyles and emergence of pathogens.</title>
        <authorList>
            <person name="Haridas S."/>
            <person name="Albert R."/>
            <person name="Binder M."/>
            <person name="Bloem J."/>
            <person name="Labutti K."/>
            <person name="Salamov A."/>
            <person name="Andreopoulos B."/>
            <person name="Baker S."/>
            <person name="Barry K."/>
            <person name="Bills G."/>
            <person name="Bluhm B."/>
            <person name="Cannon C."/>
            <person name="Castanera R."/>
            <person name="Culley D."/>
            <person name="Daum C."/>
            <person name="Ezra D."/>
            <person name="Gonzalez J."/>
            <person name="Henrissat B."/>
            <person name="Kuo A."/>
            <person name="Liang C."/>
            <person name="Lipzen A."/>
            <person name="Lutzoni F."/>
            <person name="Magnuson J."/>
            <person name="Mondo S."/>
            <person name="Nolan M."/>
            <person name="Ohm R."/>
            <person name="Pangilinan J."/>
            <person name="Park H.-J."/>
            <person name="Ramirez L."/>
            <person name="Alfaro M."/>
            <person name="Sun H."/>
            <person name="Tritt A."/>
            <person name="Yoshinaga Y."/>
            <person name="Zwiers L.-H."/>
            <person name="Turgeon B."/>
            <person name="Goodwin S."/>
            <person name="Spatafora J."/>
            <person name="Crous P."/>
            <person name="Grigoriev I."/>
        </authorList>
    </citation>
    <scope>NUCLEOTIDE SEQUENCE</scope>
    <source>
        <strain evidence="6">CBS 260.36</strain>
    </source>
</reference>
<dbReference type="Gene3D" id="3.50.50.60">
    <property type="entry name" value="FAD/NAD(P)-binding domain"/>
    <property type="match status" value="1"/>
</dbReference>
<accession>A0A9P4MLT5</accession>
<evidence type="ECO:0000256" key="3">
    <source>
        <dbReference type="RuleBase" id="RU003968"/>
    </source>
</evidence>
<keyword evidence="7" id="KW-1185">Reference proteome</keyword>
<evidence type="ECO:0000256" key="2">
    <source>
        <dbReference type="PIRSR" id="PIRSR000137-2"/>
    </source>
</evidence>
<sequence>MVDNTHARTATSSLVKTASEFLDISYDFLIVGGGTAGLVVAARLTEDPKVNVGVLEAGNSHLGDPLVDIPGAFSQQLSNPEYDYAFYTEPQTANGNIRHQHPRGKGLGGSSAINYLMYVRGSNEDYNNWASLVGDEGWSANSLRPYMKKHQTLEPVDPSVNRTDTTPFVGENHGHEGPIKTSFNSSILPIEHATIDAADELTGLSKKPLDPWGGDHIGFYNTLGTVSRSGNTKGTRSYAASGYFAPNAGRPNLKVLCDATVNEIILEGDKANGVKFLHHGESHHVQARREVILSCGTYLSPQLLELSGIGDPKILLAAGVETKIPLPGVGNNLQDHILTAAVYDVASGVDTLDGLFKPEFIEAAQKEFEETQSGVLTEISSCQGFFPYKLLATPEQLAETLELAGNGAENEFQKKQKQFVKSELGGDASANLQFLNIPVKVDLAGAVQDQSKVIAPPEDPNAPGGICLQIACQYPTSRGYVHIKSSDPAERPSINPRYLSNEADVNLLASGLQFLERMAKSTHLVDKITGRFSPRSELDLTKIEDAKRAVHEFIHTQYHPVGTCAMGDVVDSRLRVKGVKSLRVIDASVFPLHVSGNIVGSVYTVAEKGADLVKEDWNMQLSK</sequence>
<dbReference type="GO" id="GO:0016614">
    <property type="term" value="F:oxidoreductase activity, acting on CH-OH group of donors"/>
    <property type="evidence" value="ECO:0007669"/>
    <property type="project" value="InterPro"/>
</dbReference>
<dbReference type="InterPro" id="IPR000172">
    <property type="entry name" value="GMC_OxRdtase_N"/>
</dbReference>
<dbReference type="EMBL" id="ML996087">
    <property type="protein sequence ID" value="KAF2152036.1"/>
    <property type="molecule type" value="Genomic_DNA"/>
</dbReference>
<dbReference type="AlphaFoldDB" id="A0A9P4MLT5"/>
<feature type="binding site" evidence="2">
    <location>
        <position position="261"/>
    </location>
    <ligand>
        <name>FAD</name>
        <dbReference type="ChEBI" id="CHEBI:57692"/>
    </ligand>
</feature>
<dbReference type="PROSITE" id="PS00624">
    <property type="entry name" value="GMC_OXRED_2"/>
    <property type="match status" value="1"/>
</dbReference>
<dbReference type="Proteomes" id="UP000799439">
    <property type="component" value="Unassembled WGS sequence"/>
</dbReference>
<dbReference type="PANTHER" id="PTHR11552">
    <property type="entry name" value="GLUCOSE-METHANOL-CHOLINE GMC OXIDOREDUCTASE"/>
    <property type="match status" value="1"/>
</dbReference>
<dbReference type="GO" id="GO:0050660">
    <property type="term" value="F:flavin adenine dinucleotide binding"/>
    <property type="evidence" value="ECO:0007669"/>
    <property type="project" value="InterPro"/>
</dbReference>
<evidence type="ECO:0000259" key="5">
    <source>
        <dbReference type="PROSITE" id="PS00624"/>
    </source>
</evidence>
<dbReference type="InterPro" id="IPR036188">
    <property type="entry name" value="FAD/NAD-bd_sf"/>
</dbReference>
<proteinExistence type="inferred from homology"/>
<dbReference type="Pfam" id="PF00732">
    <property type="entry name" value="GMC_oxred_N"/>
    <property type="match status" value="1"/>
</dbReference>
<gene>
    <name evidence="6" type="ORF">K461DRAFT_227083</name>
</gene>
<organism evidence="6 7">
    <name type="scientific">Myriangium duriaei CBS 260.36</name>
    <dbReference type="NCBI Taxonomy" id="1168546"/>
    <lineage>
        <taxon>Eukaryota</taxon>
        <taxon>Fungi</taxon>
        <taxon>Dikarya</taxon>
        <taxon>Ascomycota</taxon>
        <taxon>Pezizomycotina</taxon>
        <taxon>Dothideomycetes</taxon>
        <taxon>Dothideomycetidae</taxon>
        <taxon>Myriangiales</taxon>
        <taxon>Myriangiaceae</taxon>
        <taxon>Myriangium</taxon>
    </lineage>
</organism>
<name>A0A9P4MLT5_9PEZI</name>
<protein>
    <submittedName>
        <fullName evidence="6">GMC oxidoreductase</fullName>
    </submittedName>
</protein>
<evidence type="ECO:0000313" key="6">
    <source>
        <dbReference type="EMBL" id="KAF2152036.1"/>
    </source>
</evidence>
<dbReference type="Pfam" id="PF05199">
    <property type="entry name" value="GMC_oxred_C"/>
    <property type="match status" value="1"/>
</dbReference>
<feature type="domain" description="Glucose-methanol-choline oxidoreductase N-terminal" evidence="4">
    <location>
        <begin position="104"/>
        <end position="127"/>
    </location>
</feature>
<keyword evidence="3" id="KW-0285">Flavoprotein</keyword>
<dbReference type="Gene3D" id="3.30.560.10">
    <property type="entry name" value="Glucose Oxidase, domain 3"/>
    <property type="match status" value="1"/>
</dbReference>
<evidence type="ECO:0000259" key="4">
    <source>
        <dbReference type="PROSITE" id="PS00623"/>
    </source>
</evidence>
<comment type="caution">
    <text evidence="6">The sequence shown here is derived from an EMBL/GenBank/DDBJ whole genome shotgun (WGS) entry which is preliminary data.</text>
</comment>
<keyword evidence="2 3" id="KW-0274">FAD</keyword>
<dbReference type="PROSITE" id="PS00623">
    <property type="entry name" value="GMC_OXRED_1"/>
    <property type="match status" value="1"/>
</dbReference>
<dbReference type="PIRSF" id="PIRSF000137">
    <property type="entry name" value="Alcohol_oxidase"/>
    <property type="match status" value="1"/>
</dbReference>
<evidence type="ECO:0000256" key="1">
    <source>
        <dbReference type="ARBA" id="ARBA00010790"/>
    </source>
</evidence>
<dbReference type="SUPFAM" id="SSF54373">
    <property type="entry name" value="FAD-linked reductases, C-terminal domain"/>
    <property type="match status" value="1"/>
</dbReference>
<comment type="cofactor">
    <cofactor evidence="2">
        <name>FAD</name>
        <dbReference type="ChEBI" id="CHEBI:57692"/>
    </cofactor>
</comment>
<evidence type="ECO:0000313" key="7">
    <source>
        <dbReference type="Proteomes" id="UP000799439"/>
    </source>
</evidence>
<comment type="similarity">
    <text evidence="1 3">Belongs to the GMC oxidoreductase family.</text>
</comment>
<dbReference type="InterPro" id="IPR012132">
    <property type="entry name" value="GMC_OxRdtase"/>
</dbReference>
<feature type="domain" description="Glucose-methanol-choline oxidoreductase N-terminal" evidence="5">
    <location>
        <begin position="296"/>
        <end position="310"/>
    </location>
</feature>
<dbReference type="PANTHER" id="PTHR11552:SF210">
    <property type="entry name" value="GLUCOSE-METHANOL-CHOLINE OXIDOREDUCTASE N-TERMINAL DOMAIN-CONTAINING PROTEIN-RELATED"/>
    <property type="match status" value="1"/>
</dbReference>
<dbReference type="SUPFAM" id="SSF51905">
    <property type="entry name" value="FAD/NAD(P)-binding domain"/>
    <property type="match status" value="1"/>
</dbReference>
<dbReference type="InterPro" id="IPR007867">
    <property type="entry name" value="GMC_OxRtase_C"/>
</dbReference>